<organism evidence="1">
    <name type="scientific">viral metagenome</name>
    <dbReference type="NCBI Taxonomy" id="1070528"/>
    <lineage>
        <taxon>unclassified sequences</taxon>
        <taxon>metagenomes</taxon>
        <taxon>organismal metagenomes</taxon>
    </lineage>
</organism>
<reference evidence="1" key="1">
    <citation type="submission" date="2020-03" db="EMBL/GenBank/DDBJ databases">
        <title>The deep terrestrial virosphere.</title>
        <authorList>
            <person name="Holmfeldt K."/>
            <person name="Nilsson E."/>
            <person name="Simone D."/>
            <person name="Lopez-Fernandez M."/>
            <person name="Wu X."/>
            <person name="de Brujin I."/>
            <person name="Lundin D."/>
            <person name="Andersson A."/>
            <person name="Bertilsson S."/>
            <person name="Dopson M."/>
        </authorList>
    </citation>
    <scope>NUCLEOTIDE SEQUENCE</scope>
    <source>
        <strain evidence="1">MM415B03253</strain>
    </source>
</reference>
<proteinExistence type="predicted"/>
<protein>
    <submittedName>
        <fullName evidence="1">Uncharacterized protein</fullName>
    </submittedName>
</protein>
<dbReference type="AlphaFoldDB" id="A0A6M3LDT9"/>
<evidence type="ECO:0000313" key="1">
    <source>
        <dbReference type="EMBL" id="QJA91802.1"/>
    </source>
</evidence>
<sequence length="65" mass="7385">MPIFELECEECGNKLEIIQNYGVVQLCCEKPMKMMPTSHSMFKLKGDGGYPSRVKEFRNAPKGKS</sequence>
<name>A0A6M3LDT9_9ZZZZ</name>
<accession>A0A6M3LDT9</accession>
<dbReference type="EMBL" id="MT143014">
    <property type="protein sequence ID" value="QJA91802.1"/>
    <property type="molecule type" value="Genomic_DNA"/>
</dbReference>
<gene>
    <name evidence="1" type="ORF">MM415B03253_0009</name>
</gene>
<dbReference type="SUPFAM" id="SSF57802">
    <property type="entry name" value="Rubredoxin-like"/>
    <property type="match status" value="1"/>
</dbReference>